<dbReference type="AlphaFoldDB" id="A0A9D3ZQ72"/>
<evidence type="ECO:0000313" key="1">
    <source>
        <dbReference type="EMBL" id="KAH1057426.1"/>
    </source>
</evidence>
<dbReference type="EMBL" id="JAIQCV010000010">
    <property type="protein sequence ID" value="KAH1057426.1"/>
    <property type="molecule type" value="Genomic_DNA"/>
</dbReference>
<sequence length="75" mass="8284">MQTGQLTRVNAASKVHSEHFGSVLHSNLLGWQELRDPFKVFKQRGQGTVGNSKPSCVNQVQSKLECGQVRVVASY</sequence>
<accession>A0A9D3ZQ72</accession>
<protein>
    <submittedName>
        <fullName evidence="1">Uncharacterized protein</fullName>
    </submittedName>
</protein>
<keyword evidence="2" id="KW-1185">Reference proteome</keyword>
<gene>
    <name evidence="1" type="ORF">J1N35_035491</name>
</gene>
<organism evidence="1 2">
    <name type="scientific">Gossypium stocksii</name>
    <dbReference type="NCBI Taxonomy" id="47602"/>
    <lineage>
        <taxon>Eukaryota</taxon>
        <taxon>Viridiplantae</taxon>
        <taxon>Streptophyta</taxon>
        <taxon>Embryophyta</taxon>
        <taxon>Tracheophyta</taxon>
        <taxon>Spermatophyta</taxon>
        <taxon>Magnoliopsida</taxon>
        <taxon>eudicotyledons</taxon>
        <taxon>Gunneridae</taxon>
        <taxon>Pentapetalae</taxon>
        <taxon>rosids</taxon>
        <taxon>malvids</taxon>
        <taxon>Malvales</taxon>
        <taxon>Malvaceae</taxon>
        <taxon>Malvoideae</taxon>
        <taxon>Gossypium</taxon>
    </lineage>
</organism>
<evidence type="ECO:0000313" key="2">
    <source>
        <dbReference type="Proteomes" id="UP000828251"/>
    </source>
</evidence>
<name>A0A9D3ZQ72_9ROSI</name>
<dbReference type="Proteomes" id="UP000828251">
    <property type="component" value="Unassembled WGS sequence"/>
</dbReference>
<comment type="caution">
    <text evidence="1">The sequence shown here is derived from an EMBL/GenBank/DDBJ whole genome shotgun (WGS) entry which is preliminary data.</text>
</comment>
<reference evidence="1 2" key="1">
    <citation type="journal article" date="2021" name="Plant Biotechnol. J.">
        <title>Multi-omics assisted identification of the key and species-specific regulatory components of drought-tolerant mechanisms in Gossypium stocksii.</title>
        <authorList>
            <person name="Yu D."/>
            <person name="Ke L."/>
            <person name="Zhang D."/>
            <person name="Wu Y."/>
            <person name="Sun Y."/>
            <person name="Mei J."/>
            <person name="Sun J."/>
            <person name="Sun Y."/>
        </authorList>
    </citation>
    <scope>NUCLEOTIDE SEQUENCE [LARGE SCALE GENOMIC DNA]</scope>
    <source>
        <strain evidence="2">cv. E1</strain>
        <tissue evidence="1">Leaf</tissue>
    </source>
</reference>
<proteinExistence type="predicted"/>